<evidence type="ECO:0000256" key="4">
    <source>
        <dbReference type="ARBA" id="ARBA00004906"/>
    </source>
</evidence>
<dbReference type="GO" id="GO:0034450">
    <property type="term" value="F:ubiquitin-ubiquitin ligase activity"/>
    <property type="evidence" value="ECO:0007669"/>
    <property type="project" value="InterPro"/>
</dbReference>
<dbReference type="Gene3D" id="3.30.40.10">
    <property type="entry name" value="Zinc/RING finger domain, C3HC4 (zinc finger)"/>
    <property type="match status" value="1"/>
</dbReference>
<dbReference type="AlphaFoldDB" id="A0A7S2CPH7"/>
<dbReference type="GO" id="GO:0005634">
    <property type="term" value="C:nucleus"/>
    <property type="evidence" value="ECO:0007669"/>
    <property type="project" value="UniProtKB-SubCell"/>
</dbReference>
<accession>A0A7S2CPH7</accession>
<gene>
    <name evidence="13" type="ORF">DSPE1174_LOCUS16244</name>
</gene>
<dbReference type="GO" id="GO:0005737">
    <property type="term" value="C:cytoplasm"/>
    <property type="evidence" value="ECO:0007669"/>
    <property type="project" value="UniProtKB-SubCell"/>
</dbReference>
<evidence type="ECO:0000256" key="3">
    <source>
        <dbReference type="ARBA" id="ARBA00004496"/>
    </source>
</evidence>
<feature type="region of interest" description="Disordered" evidence="11">
    <location>
        <begin position="1"/>
        <end position="99"/>
    </location>
</feature>
<proteinExistence type="inferred from homology"/>
<keyword evidence="10" id="KW-0539">Nucleus</keyword>
<organism evidence="13">
    <name type="scientific">Octactis speculum</name>
    <dbReference type="NCBI Taxonomy" id="3111310"/>
    <lineage>
        <taxon>Eukaryota</taxon>
        <taxon>Sar</taxon>
        <taxon>Stramenopiles</taxon>
        <taxon>Ochrophyta</taxon>
        <taxon>Dictyochophyceae</taxon>
        <taxon>Dictyochales</taxon>
        <taxon>Dictyochaceae</taxon>
        <taxon>Octactis</taxon>
    </lineage>
</organism>
<evidence type="ECO:0000256" key="10">
    <source>
        <dbReference type="ARBA" id="ARBA00023242"/>
    </source>
</evidence>
<dbReference type="Pfam" id="PF10408">
    <property type="entry name" value="Ufd2P_core"/>
    <property type="match status" value="1"/>
</dbReference>
<feature type="compositionally biased region" description="Pro residues" evidence="11">
    <location>
        <begin position="78"/>
        <end position="87"/>
    </location>
</feature>
<comment type="catalytic activity">
    <reaction evidence="1">
        <text>S-ubiquitinyl-[E2 ubiquitin-conjugating enzyme]-L-cysteine + [acceptor protein]-L-lysine = [E2 ubiquitin-conjugating enzyme]-L-cysteine + N(6)-ubiquitinyl-[acceptor protein]-L-lysine.</text>
        <dbReference type="EC" id="2.3.2.27"/>
    </reaction>
</comment>
<name>A0A7S2CPH7_9STRA</name>
<dbReference type="EMBL" id="HBGS01031722">
    <property type="protein sequence ID" value="CAD9431916.1"/>
    <property type="molecule type" value="Transcribed_RNA"/>
</dbReference>
<dbReference type="UniPathway" id="UPA00143"/>
<protein>
    <recommendedName>
        <fullName evidence="6">RING-type E3 ubiquitin transferase</fullName>
        <ecNumber evidence="6">2.3.2.27</ecNumber>
    </recommendedName>
</protein>
<evidence type="ECO:0000256" key="6">
    <source>
        <dbReference type="ARBA" id="ARBA00012483"/>
    </source>
</evidence>
<evidence type="ECO:0000256" key="1">
    <source>
        <dbReference type="ARBA" id="ARBA00000900"/>
    </source>
</evidence>
<dbReference type="Pfam" id="PF04564">
    <property type="entry name" value="U-box"/>
    <property type="match status" value="1"/>
</dbReference>
<evidence type="ECO:0000259" key="12">
    <source>
        <dbReference type="PROSITE" id="PS51698"/>
    </source>
</evidence>
<dbReference type="SUPFAM" id="SSF57850">
    <property type="entry name" value="RING/U-box"/>
    <property type="match status" value="1"/>
</dbReference>
<comment type="similarity">
    <text evidence="5">Belongs to the ubiquitin conjugation factor E4 family.</text>
</comment>
<evidence type="ECO:0000256" key="7">
    <source>
        <dbReference type="ARBA" id="ARBA00022490"/>
    </source>
</evidence>
<dbReference type="PROSITE" id="PS51698">
    <property type="entry name" value="U_BOX"/>
    <property type="match status" value="1"/>
</dbReference>
<feature type="compositionally biased region" description="Polar residues" evidence="11">
    <location>
        <begin position="36"/>
        <end position="49"/>
    </location>
</feature>
<dbReference type="GO" id="GO:0000209">
    <property type="term" value="P:protein polyubiquitination"/>
    <property type="evidence" value="ECO:0007669"/>
    <property type="project" value="TreeGrafter"/>
</dbReference>
<dbReference type="GO" id="GO:0036503">
    <property type="term" value="P:ERAD pathway"/>
    <property type="evidence" value="ECO:0007669"/>
    <property type="project" value="InterPro"/>
</dbReference>
<dbReference type="GO" id="GO:0000151">
    <property type="term" value="C:ubiquitin ligase complex"/>
    <property type="evidence" value="ECO:0007669"/>
    <property type="project" value="InterPro"/>
</dbReference>
<reference evidence="13" key="1">
    <citation type="submission" date="2021-01" db="EMBL/GenBank/DDBJ databases">
        <authorList>
            <person name="Corre E."/>
            <person name="Pelletier E."/>
            <person name="Niang G."/>
            <person name="Scheremetjew M."/>
            <person name="Finn R."/>
            <person name="Kale V."/>
            <person name="Holt S."/>
            <person name="Cochrane G."/>
            <person name="Meng A."/>
            <person name="Brown T."/>
            <person name="Cohen L."/>
        </authorList>
    </citation>
    <scope>NUCLEOTIDE SEQUENCE</scope>
    <source>
        <strain evidence="13">CCMP1381</strain>
    </source>
</reference>
<dbReference type="InterPro" id="IPR013083">
    <property type="entry name" value="Znf_RING/FYVE/PHD"/>
</dbReference>
<evidence type="ECO:0000256" key="9">
    <source>
        <dbReference type="ARBA" id="ARBA00022786"/>
    </source>
</evidence>
<sequence length="1034" mass="113345">MQQDESSKPQPDEVSKMQQDELRQARLLRLERSSSFGTGNKPSTPSVSSDGGLKTIANQTPVSHLPSPPPSKTLTPPETVPPPPPNASPHTPGKKSPEAVLSSALARVLHLTLKKREARAQIIYLDELGADMGECDLNHENMDAPLCAYLSMSPNPEGLHPLTYLIQAHARCVSEMRSARIESVKASLRDAATLLCRYAASLLVMPDMFGDASSNGNQVLCKEVMRYDGTVGATMFTPGMGGISQAFLTQLLLEVDDQDGLEQVTGPLFDAGNASLQQINPQAGLQAAFNPAASFARLGEVQLHTTRAFAQLLSHKPTALLFCSRKNFLLPPTALGGAVPILQHGGRQVEQGTALGLILRQAIDAQGAGALFPNGVRSNEQEVVGAHRQLRGPLNAMQANQVAVVNALLRGGKPARNAVVRWVCDALVANAAAEAERPDPMRVSSDGFMLNLGLLLLMLSKPFIVDDPEKAKKISLTPSFLRLDESFGAFPEDLTPLSPAASPVPPASSPTNFITQSFFLTWRALHLGLKQQLSKHISRVRYFHYARGQQEGNPMVANLFQQILMDQASVYQPELLEGAAAFYGAAATWLTRVVTAEGPTPRLPEHLVEDVVSFTLHFAGHMSPIRLESDVHLRPVFELAIALLTAGAKIAHSPHLRARLSEVLFEVYLEPSFKPSRGDGRVAAGNGMAHGLLRVHPKAASELAPALLVLYGDVEQTGHEDKLMHRHRIARILKYLYTAGTDAHRQTFQRIAQDREGFVKFANGLMNEANSLVASCLSEILPEIRAFEQQQQDTTAWGRLSEQERTESNERHENNERMVAQKMLLCNDTMDMLTYMTSDKEIQKPFLLPELLPRLASMLLSVLVQLVGSRGLDIKVLNPEKYNFHPRDLVGQVCTTMANFAAYEAFQEAIPLTGYFNADLLPKTVKLVRKIRALAPAHLEALERLVESVNASHAQSADSEDRLGEAPEEFLDPVLYTIMDDPVLLPSGTIVNRPTIMQHLLNDPTDPFSRQPLSADQLVDAVDLKQRIEAWRRK</sequence>
<dbReference type="InterPro" id="IPR045132">
    <property type="entry name" value="UBE4"/>
</dbReference>
<dbReference type="SMART" id="SM00504">
    <property type="entry name" value="Ubox"/>
    <property type="match status" value="1"/>
</dbReference>
<dbReference type="GO" id="GO:0006511">
    <property type="term" value="P:ubiquitin-dependent protein catabolic process"/>
    <property type="evidence" value="ECO:0007669"/>
    <property type="project" value="InterPro"/>
</dbReference>
<feature type="compositionally biased region" description="Basic and acidic residues" evidence="11">
    <location>
        <begin position="1"/>
        <end position="32"/>
    </location>
</feature>
<evidence type="ECO:0000256" key="5">
    <source>
        <dbReference type="ARBA" id="ARBA00007434"/>
    </source>
</evidence>
<dbReference type="InterPro" id="IPR019474">
    <property type="entry name" value="Ub_conjug_fac_E4_core"/>
</dbReference>
<feature type="domain" description="U-box" evidence="12">
    <location>
        <begin position="965"/>
        <end position="1034"/>
    </location>
</feature>
<evidence type="ECO:0000256" key="11">
    <source>
        <dbReference type="SAM" id="MobiDB-lite"/>
    </source>
</evidence>
<evidence type="ECO:0000256" key="8">
    <source>
        <dbReference type="ARBA" id="ARBA00022679"/>
    </source>
</evidence>
<keyword evidence="7" id="KW-0963">Cytoplasm</keyword>
<keyword evidence="8" id="KW-0808">Transferase</keyword>
<dbReference type="EC" id="2.3.2.27" evidence="6"/>
<evidence type="ECO:0000313" key="13">
    <source>
        <dbReference type="EMBL" id="CAD9431916.1"/>
    </source>
</evidence>
<comment type="pathway">
    <text evidence="4">Protein modification; protein ubiquitination.</text>
</comment>
<comment type="subcellular location">
    <subcellularLocation>
        <location evidence="3">Cytoplasm</location>
    </subcellularLocation>
    <subcellularLocation>
        <location evidence="2">Nucleus</location>
    </subcellularLocation>
</comment>
<keyword evidence="9" id="KW-0833">Ubl conjugation pathway</keyword>
<dbReference type="FunFam" id="3.30.40.10:FF:000055">
    <property type="entry name" value="Ubiquitin conjugation factor e4 a"/>
    <property type="match status" value="1"/>
</dbReference>
<evidence type="ECO:0000256" key="2">
    <source>
        <dbReference type="ARBA" id="ARBA00004123"/>
    </source>
</evidence>
<dbReference type="PANTHER" id="PTHR13931">
    <property type="entry name" value="UBIQUITINATION FACTOR E4"/>
    <property type="match status" value="1"/>
</dbReference>
<dbReference type="PANTHER" id="PTHR13931:SF2">
    <property type="entry name" value="UBIQUITIN CONJUGATION FACTOR E4 B"/>
    <property type="match status" value="1"/>
</dbReference>
<dbReference type="InterPro" id="IPR003613">
    <property type="entry name" value="Ubox_domain"/>
</dbReference>
<dbReference type="CDD" id="cd16658">
    <property type="entry name" value="RING-Ubox_UBE4B"/>
    <property type="match status" value="1"/>
</dbReference>